<dbReference type="eggNOG" id="ENOG502SC88">
    <property type="taxonomic scope" value="Eukaryota"/>
</dbReference>
<dbReference type="GeneID" id="7198260"/>
<name>B7GB85_PHATC</name>
<dbReference type="SMR" id="B7GB85"/>
<dbReference type="OMA" id="AEREWIQ"/>
<accession>B7GB85</accession>
<feature type="signal peptide" evidence="2">
    <location>
        <begin position="1"/>
        <end position="20"/>
    </location>
</feature>
<dbReference type="KEGG" id="pti:PHATRDRAFT_49618"/>
<feature type="compositionally biased region" description="Basic and acidic residues" evidence="1">
    <location>
        <begin position="501"/>
        <end position="595"/>
    </location>
</feature>
<feature type="compositionally biased region" description="Low complexity" evidence="1">
    <location>
        <begin position="92"/>
        <end position="135"/>
    </location>
</feature>
<dbReference type="RefSeq" id="XP_002184422.1">
    <property type="nucleotide sequence ID" value="XM_002184386.1"/>
</dbReference>
<dbReference type="Proteomes" id="UP000000759">
    <property type="component" value="Chromosome 23"/>
</dbReference>
<dbReference type="AlphaFoldDB" id="B7GB85"/>
<keyword evidence="4" id="KW-1185">Reference proteome</keyword>
<feature type="chain" id="PRO_5002855664" evidence="2">
    <location>
        <begin position="21"/>
        <end position="958"/>
    </location>
</feature>
<dbReference type="HOGENOM" id="CLU_308266_0_0_1"/>
<dbReference type="EMBL" id="CM000625">
    <property type="protein sequence ID" value="EEC44171.1"/>
    <property type="molecule type" value="Genomic_DNA"/>
</dbReference>
<dbReference type="PaxDb" id="2850-Phatr49618"/>
<feature type="region of interest" description="Disordered" evidence="1">
    <location>
        <begin position="473"/>
        <end position="756"/>
    </location>
</feature>
<protein>
    <submittedName>
        <fullName evidence="3">Uncharacterized protein</fullName>
    </submittedName>
</protein>
<feature type="region of interest" description="Disordered" evidence="1">
    <location>
        <begin position="79"/>
        <end position="165"/>
    </location>
</feature>
<gene>
    <name evidence="3" type="ORF">PHATRDRAFT_49618</name>
</gene>
<feature type="compositionally biased region" description="Polar residues" evidence="1">
    <location>
        <begin position="917"/>
        <end position="952"/>
    </location>
</feature>
<keyword evidence="2" id="KW-0732">Signal</keyword>
<evidence type="ECO:0000256" key="2">
    <source>
        <dbReference type="SAM" id="SignalP"/>
    </source>
</evidence>
<feature type="compositionally biased region" description="Pro residues" evidence="1">
    <location>
        <begin position="136"/>
        <end position="154"/>
    </location>
</feature>
<reference evidence="4" key="2">
    <citation type="submission" date="2008-08" db="EMBL/GenBank/DDBJ databases">
        <authorList>
            <consortium name="Diatom Consortium"/>
            <person name="Grigoriev I."/>
            <person name="Grimwood J."/>
            <person name="Kuo A."/>
            <person name="Otillar R.P."/>
            <person name="Salamov A."/>
            <person name="Detter J.C."/>
            <person name="Lindquist E."/>
            <person name="Shapiro H."/>
            <person name="Lucas S."/>
            <person name="Glavina del Rio T."/>
            <person name="Pitluck S."/>
            <person name="Rokhsar D."/>
            <person name="Bowler C."/>
        </authorList>
    </citation>
    <scope>GENOME REANNOTATION</scope>
    <source>
        <strain evidence="4">CCAP 1055/1</strain>
    </source>
</reference>
<evidence type="ECO:0000313" key="4">
    <source>
        <dbReference type="Proteomes" id="UP000000759"/>
    </source>
</evidence>
<evidence type="ECO:0000256" key="1">
    <source>
        <dbReference type="SAM" id="MobiDB-lite"/>
    </source>
</evidence>
<dbReference type="OrthoDB" id="49439at2759"/>
<proteinExistence type="predicted"/>
<feature type="compositionally biased region" description="Basic and acidic residues" evidence="1">
    <location>
        <begin position="602"/>
        <end position="612"/>
    </location>
</feature>
<organism evidence="3 4">
    <name type="scientific">Phaeodactylum tricornutum (strain CCAP 1055/1)</name>
    <dbReference type="NCBI Taxonomy" id="556484"/>
    <lineage>
        <taxon>Eukaryota</taxon>
        <taxon>Sar</taxon>
        <taxon>Stramenopiles</taxon>
        <taxon>Ochrophyta</taxon>
        <taxon>Bacillariophyta</taxon>
        <taxon>Bacillariophyceae</taxon>
        <taxon>Bacillariophycidae</taxon>
        <taxon>Naviculales</taxon>
        <taxon>Phaeodactylaceae</taxon>
        <taxon>Phaeodactylum</taxon>
    </lineage>
</organism>
<evidence type="ECO:0000313" key="3">
    <source>
        <dbReference type="EMBL" id="EEC44171.1"/>
    </source>
</evidence>
<feature type="region of interest" description="Disordered" evidence="1">
    <location>
        <begin position="866"/>
        <end position="958"/>
    </location>
</feature>
<dbReference type="InParanoid" id="B7GB85"/>
<sequence>MRVTAAVAGSLCLLGTSVESFVFPARKSPRLSFPAANPVASSFRNAEAIVSLHEKKNDIDIDDVTKEAEEALAAAEAALGGGLGNNKQTVNPSPSTLSESTPLPSPNNKTTPSSSPSKTPPASLKKTLPQPSSKIAPPPSPSPQTKPPPTPPSPRELAEQEARRKKAQFYRKDAIAAAVGAGLLGAAGGGLLWMEFPEFGIALRDAVSADIPMYVPPLIGAAVLGGSAFNSASQDNAVGTLTRGVFGSTTKAIGGGIVGAVTGVTGSVISGIVAIPKRVVNAAAQKVRETTDGIKAIPSRVQDAAARKVQRTAEDIRAIPTKVSSAASRAAEEAAREIKAAPGRVAKSAEEALERSVEETKKNINRIGEDIKASPSKAVDAFEAKVTEVFEAKPKEPQAPLRPPPPLVRNDAKSSFPNLQIDLPKLEVPKIRVPNLDALKIDTPSIEMPKTPVPKKERDDGFVFGEVGLKNFINAPVSKDSAPSKPATVPEKSQQQRAAAQKRDRAQAKVASEKQRREQAKVVAAEKQRQEQAKAASAEKQRQEQAKAASVEKQRQEQATRRAKQEKARQERQKRLEDIEATKKAKLDQRMRETAKQTQIAEQKRLEAERRKNASGSKPRPSFQIPRPSFRISPDSDASKPRPSFSLGGMPKQQKSPSESKPRPSFQLNLGGGSSKAGESGVKPRPSFQLNLGGGSSKVENSDSKPRPSFPLNLGGRGSDANVVSKPRPSFSLGGGGGTQSGKKAPRGVPTIVRWKQRRDGGITGFIYGSPNFDDGDRVETTAIATGDVANGGVVKTGSGSRYFLSETPPMGGKAKGGNDAGALKSLLSAIPGATINLSRSRKTPAEVKAEETLKKAEAARPRTFSLFGLGGDGADSRPPSQKEKGSGGGKKPAVTAPRGVPTLNRWKKNRDGSVTGFITGSPNFSENEKVTTSPITQGTVKSTETVKTGSGSRYFLA</sequence>
<reference evidence="3 4" key="1">
    <citation type="journal article" date="2008" name="Nature">
        <title>The Phaeodactylum genome reveals the evolutionary history of diatom genomes.</title>
        <authorList>
            <person name="Bowler C."/>
            <person name="Allen A.E."/>
            <person name="Badger J.H."/>
            <person name="Grimwood J."/>
            <person name="Jabbari K."/>
            <person name="Kuo A."/>
            <person name="Maheswari U."/>
            <person name="Martens C."/>
            <person name="Maumus F."/>
            <person name="Otillar R.P."/>
            <person name="Rayko E."/>
            <person name="Salamov A."/>
            <person name="Vandepoele K."/>
            <person name="Beszteri B."/>
            <person name="Gruber A."/>
            <person name="Heijde M."/>
            <person name="Katinka M."/>
            <person name="Mock T."/>
            <person name="Valentin K."/>
            <person name="Verret F."/>
            <person name="Berges J.A."/>
            <person name="Brownlee C."/>
            <person name="Cadoret J.P."/>
            <person name="Chiovitti A."/>
            <person name="Choi C.J."/>
            <person name="Coesel S."/>
            <person name="De Martino A."/>
            <person name="Detter J.C."/>
            <person name="Durkin C."/>
            <person name="Falciatore A."/>
            <person name="Fournet J."/>
            <person name="Haruta M."/>
            <person name="Huysman M.J."/>
            <person name="Jenkins B.D."/>
            <person name="Jiroutova K."/>
            <person name="Jorgensen R.E."/>
            <person name="Joubert Y."/>
            <person name="Kaplan A."/>
            <person name="Kroger N."/>
            <person name="Kroth P.G."/>
            <person name="La Roche J."/>
            <person name="Lindquist E."/>
            <person name="Lommer M."/>
            <person name="Martin-Jezequel V."/>
            <person name="Lopez P.J."/>
            <person name="Lucas S."/>
            <person name="Mangogna M."/>
            <person name="McGinnis K."/>
            <person name="Medlin L.K."/>
            <person name="Montsant A."/>
            <person name="Oudot-Le Secq M.P."/>
            <person name="Napoli C."/>
            <person name="Obornik M."/>
            <person name="Parker M.S."/>
            <person name="Petit J.L."/>
            <person name="Porcel B.M."/>
            <person name="Poulsen N."/>
            <person name="Robison M."/>
            <person name="Rychlewski L."/>
            <person name="Rynearson T.A."/>
            <person name="Schmutz J."/>
            <person name="Shapiro H."/>
            <person name="Siaut M."/>
            <person name="Stanley M."/>
            <person name="Sussman M.R."/>
            <person name="Taylor A.R."/>
            <person name="Vardi A."/>
            <person name="von Dassow P."/>
            <person name="Vyverman W."/>
            <person name="Willis A."/>
            <person name="Wyrwicz L.S."/>
            <person name="Rokhsar D.S."/>
            <person name="Weissenbach J."/>
            <person name="Armbrust E.V."/>
            <person name="Green B.R."/>
            <person name="Van de Peer Y."/>
            <person name="Grigoriev I.V."/>
        </authorList>
    </citation>
    <scope>NUCLEOTIDE SEQUENCE [LARGE SCALE GENOMIC DNA]</scope>
    <source>
        <strain evidence="3 4">CCAP 1055/1</strain>
    </source>
</reference>